<accession>V4P521</accession>
<evidence type="ECO:0000313" key="9">
    <source>
        <dbReference type="EMBL" id="ESQ83186.1"/>
    </source>
</evidence>
<evidence type="ECO:0000256" key="6">
    <source>
        <dbReference type="ARBA" id="ARBA00032976"/>
    </source>
</evidence>
<dbReference type="AlphaFoldDB" id="V4P521"/>
<sequence>MKLPMIMAFAIGLVAGSACTDARAQTPGFEVAITVDDLPAHGDLPPGVTREKVAADFLAALKAANVPEAYGFINGVYVAQDTSTYKTLQMWRDAGYPLGNHGFSHMNINDVGLAAFEGDIAGNEELLTSLMAGEDWHYLRFPFLAAGTDPTLHAGIMAYLKDHGYKIADVSINFNDWAYTDTYARCMVKGDQAAIEKMKLQYMAGVKASIAVARYGSQKVYGREIAHVLLLHEGAFTALMLPQVIREFEAEGARFVTLGHAERDAAYADDEDHAGDGIVIERKAREKGIDIVNGAPTLGDISNLFELCQ</sequence>
<keyword evidence="5" id="KW-0378">Hydrolase</keyword>
<feature type="signal peptide" evidence="7">
    <location>
        <begin position="1"/>
        <end position="24"/>
    </location>
</feature>
<evidence type="ECO:0000256" key="3">
    <source>
        <dbReference type="ARBA" id="ARBA00020071"/>
    </source>
</evidence>
<protein>
    <recommendedName>
        <fullName evidence="3">Chitooligosaccharide deacetylase</fullName>
    </recommendedName>
    <alternativeName>
        <fullName evidence="6">Nodulation protein B</fullName>
    </alternativeName>
</protein>
<dbReference type="InterPro" id="IPR011330">
    <property type="entry name" value="Glyco_hydro/deAcase_b/a-brl"/>
</dbReference>
<keyword evidence="4" id="KW-0479">Metal-binding</keyword>
<proteinExistence type="inferred from homology"/>
<dbReference type="RefSeq" id="WP_018083749.1">
    <property type="nucleotide sequence ID" value="NZ_AQWM01000042.1"/>
</dbReference>
<dbReference type="SUPFAM" id="SSF88713">
    <property type="entry name" value="Glycoside hydrolase/deacetylase"/>
    <property type="match status" value="1"/>
</dbReference>
<feature type="domain" description="NodB homology" evidence="8">
    <location>
        <begin position="25"/>
        <end position="147"/>
    </location>
</feature>
<dbReference type="CDD" id="cd10960">
    <property type="entry name" value="CE4_NodB_like_1"/>
    <property type="match status" value="1"/>
</dbReference>
<dbReference type="GO" id="GO:0005975">
    <property type="term" value="P:carbohydrate metabolic process"/>
    <property type="evidence" value="ECO:0007669"/>
    <property type="project" value="InterPro"/>
</dbReference>
<dbReference type="GO" id="GO:0016810">
    <property type="term" value="F:hydrolase activity, acting on carbon-nitrogen (but not peptide) bonds"/>
    <property type="evidence" value="ECO:0007669"/>
    <property type="project" value="InterPro"/>
</dbReference>
<comment type="function">
    <text evidence="1">Is involved in generating a small heat-stable compound (Nod), an acylated oligomer of N-acetylglucosamine, that stimulates mitosis in various plant protoplasts.</text>
</comment>
<dbReference type="Proteomes" id="UP000017837">
    <property type="component" value="Unassembled WGS sequence"/>
</dbReference>
<dbReference type="EMBL" id="AWGB01000071">
    <property type="protein sequence ID" value="ESQ83186.1"/>
    <property type="molecule type" value="Genomic_DNA"/>
</dbReference>
<keyword evidence="10" id="KW-1185">Reference proteome</keyword>
<evidence type="ECO:0000313" key="10">
    <source>
        <dbReference type="Proteomes" id="UP000017837"/>
    </source>
</evidence>
<evidence type="ECO:0000256" key="7">
    <source>
        <dbReference type="SAM" id="SignalP"/>
    </source>
</evidence>
<reference evidence="9 10" key="1">
    <citation type="journal article" date="2014" name="Nature">
        <title>Sequential evolution of bacterial morphology by co-option of a developmental regulator.</title>
        <authorList>
            <person name="Jiang C."/>
            <person name="Brown P.J."/>
            <person name="Ducret A."/>
            <person name="Brun Y.V."/>
        </authorList>
    </citation>
    <scope>NUCLEOTIDE SEQUENCE [LARGE SCALE GENOMIC DNA]</scope>
    <source>
        <strain evidence="9 10">DSM 16100</strain>
    </source>
</reference>
<dbReference type="PANTHER" id="PTHR10587:SF133">
    <property type="entry name" value="CHITIN DEACETYLASE 1-RELATED"/>
    <property type="match status" value="1"/>
</dbReference>
<dbReference type="InterPro" id="IPR002509">
    <property type="entry name" value="NODB_dom"/>
</dbReference>
<dbReference type="STRING" id="1121022.GCA_000376105_04060"/>
<dbReference type="InterPro" id="IPR050248">
    <property type="entry name" value="Polysacc_deacetylase_ArnD"/>
</dbReference>
<evidence type="ECO:0000256" key="2">
    <source>
        <dbReference type="ARBA" id="ARBA00010973"/>
    </source>
</evidence>
<dbReference type="GO" id="GO:0046872">
    <property type="term" value="F:metal ion binding"/>
    <property type="evidence" value="ECO:0007669"/>
    <property type="project" value="UniProtKB-KW"/>
</dbReference>
<dbReference type="eggNOG" id="COG0726">
    <property type="taxonomic scope" value="Bacteria"/>
</dbReference>
<feature type="chain" id="PRO_5004724282" description="Chitooligosaccharide deacetylase" evidence="7">
    <location>
        <begin position="25"/>
        <end position="309"/>
    </location>
</feature>
<evidence type="ECO:0000256" key="1">
    <source>
        <dbReference type="ARBA" id="ARBA00003236"/>
    </source>
</evidence>
<dbReference type="PATRIC" id="fig|1121022.4.peg.4181"/>
<organism evidence="9 10">
    <name type="scientific">Asticcacaulis benevestitus DSM 16100 = ATCC BAA-896</name>
    <dbReference type="NCBI Taxonomy" id="1121022"/>
    <lineage>
        <taxon>Bacteria</taxon>
        <taxon>Pseudomonadati</taxon>
        <taxon>Pseudomonadota</taxon>
        <taxon>Alphaproteobacteria</taxon>
        <taxon>Caulobacterales</taxon>
        <taxon>Caulobacteraceae</taxon>
        <taxon>Asticcacaulis</taxon>
    </lineage>
</organism>
<comment type="similarity">
    <text evidence="2">Belongs to the polysaccharide deacetylase family.</text>
</comment>
<dbReference type="PANTHER" id="PTHR10587">
    <property type="entry name" value="GLYCOSYL TRANSFERASE-RELATED"/>
    <property type="match status" value="1"/>
</dbReference>
<name>V4P521_9CAUL</name>
<dbReference type="GO" id="GO:0016020">
    <property type="term" value="C:membrane"/>
    <property type="evidence" value="ECO:0007669"/>
    <property type="project" value="TreeGrafter"/>
</dbReference>
<dbReference type="PROSITE" id="PS51257">
    <property type="entry name" value="PROKAR_LIPOPROTEIN"/>
    <property type="match status" value="1"/>
</dbReference>
<comment type="caution">
    <text evidence="9">The sequence shown here is derived from an EMBL/GenBank/DDBJ whole genome shotgun (WGS) entry which is preliminary data.</text>
</comment>
<keyword evidence="7" id="KW-0732">Signal</keyword>
<evidence type="ECO:0000256" key="4">
    <source>
        <dbReference type="ARBA" id="ARBA00022723"/>
    </source>
</evidence>
<dbReference type="Gene3D" id="3.20.20.370">
    <property type="entry name" value="Glycoside hydrolase/deacetylase"/>
    <property type="match status" value="1"/>
</dbReference>
<evidence type="ECO:0000259" key="8">
    <source>
        <dbReference type="Pfam" id="PF01522"/>
    </source>
</evidence>
<dbReference type="Pfam" id="PF01522">
    <property type="entry name" value="Polysacc_deac_1"/>
    <property type="match status" value="1"/>
</dbReference>
<evidence type="ECO:0000256" key="5">
    <source>
        <dbReference type="ARBA" id="ARBA00022801"/>
    </source>
</evidence>
<gene>
    <name evidence="9" type="ORF">ABENE_20405</name>
</gene>